<keyword evidence="3" id="KW-1185">Reference proteome</keyword>
<sequence length="111" mass="12214">MLDPSCLIKRTLSATECLNEIMPRKLQHRVQQRNSPSPTSQAKLGDSRDRTTESSVRITDQTESTTTESAVKESGGSMRKKGSKISYAAVATNKANSKPKSTSTIKYYKTT</sequence>
<feature type="compositionally biased region" description="Low complexity" evidence="1">
    <location>
        <begin position="98"/>
        <end position="111"/>
    </location>
</feature>
<evidence type="ECO:0000313" key="2">
    <source>
        <dbReference type="EMBL" id="GFU31090.1"/>
    </source>
</evidence>
<evidence type="ECO:0000256" key="1">
    <source>
        <dbReference type="SAM" id="MobiDB-lite"/>
    </source>
</evidence>
<dbReference type="AlphaFoldDB" id="A0A8X6QK47"/>
<gene>
    <name evidence="2" type="ORF">NPIL_259601</name>
</gene>
<protein>
    <submittedName>
        <fullName evidence="2">Uncharacterized protein</fullName>
    </submittedName>
</protein>
<feature type="region of interest" description="Disordered" evidence="1">
    <location>
        <begin position="92"/>
        <end position="111"/>
    </location>
</feature>
<organism evidence="2 3">
    <name type="scientific">Nephila pilipes</name>
    <name type="common">Giant wood spider</name>
    <name type="synonym">Nephila maculata</name>
    <dbReference type="NCBI Taxonomy" id="299642"/>
    <lineage>
        <taxon>Eukaryota</taxon>
        <taxon>Metazoa</taxon>
        <taxon>Ecdysozoa</taxon>
        <taxon>Arthropoda</taxon>
        <taxon>Chelicerata</taxon>
        <taxon>Arachnida</taxon>
        <taxon>Araneae</taxon>
        <taxon>Araneomorphae</taxon>
        <taxon>Entelegynae</taxon>
        <taxon>Araneoidea</taxon>
        <taxon>Nephilidae</taxon>
        <taxon>Nephila</taxon>
    </lineage>
</organism>
<dbReference type="Proteomes" id="UP000887013">
    <property type="component" value="Unassembled WGS sequence"/>
</dbReference>
<evidence type="ECO:0000313" key="3">
    <source>
        <dbReference type="Proteomes" id="UP000887013"/>
    </source>
</evidence>
<feature type="region of interest" description="Disordered" evidence="1">
    <location>
        <begin position="25"/>
        <end position="83"/>
    </location>
</feature>
<feature type="compositionally biased region" description="Polar residues" evidence="1">
    <location>
        <begin position="32"/>
        <end position="42"/>
    </location>
</feature>
<accession>A0A8X6QK47</accession>
<comment type="caution">
    <text evidence="2">The sequence shown here is derived from an EMBL/GenBank/DDBJ whole genome shotgun (WGS) entry which is preliminary data.</text>
</comment>
<dbReference type="EMBL" id="BMAW01033625">
    <property type="protein sequence ID" value="GFU31090.1"/>
    <property type="molecule type" value="Genomic_DNA"/>
</dbReference>
<proteinExistence type="predicted"/>
<feature type="compositionally biased region" description="Polar residues" evidence="1">
    <location>
        <begin position="53"/>
        <end position="69"/>
    </location>
</feature>
<reference evidence="2" key="1">
    <citation type="submission" date="2020-08" db="EMBL/GenBank/DDBJ databases">
        <title>Multicomponent nature underlies the extraordinary mechanical properties of spider dragline silk.</title>
        <authorList>
            <person name="Kono N."/>
            <person name="Nakamura H."/>
            <person name="Mori M."/>
            <person name="Yoshida Y."/>
            <person name="Ohtoshi R."/>
            <person name="Malay A.D."/>
            <person name="Moran D.A.P."/>
            <person name="Tomita M."/>
            <person name="Numata K."/>
            <person name="Arakawa K."/>
        </authorList>
    </citation>
    <scope>NUCLEOTIDE SEQUENCE</scope>
</reference>
<name>A0A8X6QK47_NEPPI</name>